<gene>
    <name evidence="1" type="ordered locus">Ppro_1653</name>
</gene>
<protein>
    <submittedName>
        <fullName evidence="1">Uncharacterized protein</fullName>
    </submittedName>
</protein>
<dbReference type="EMBL" id="CP000482">
    <property type="protein sequence ID" value="ABK99267.1"/>
    <property type="molecule type" value="Genomic_DNA"/>
</dbReference>
<dbReference type="KEGG" id="ppd:Ppro_1653"/>
<organism evidence="1 2">
    <name type="scientific">Pelobacter propionicus (strain DSM 2379 / NBRC 103807 / OttBd1)</name>
    <dbReference type="NCBI Taxonomy" id="338966"/>
    <lineage>
        <taxon>Bacteria</taxon>
        <taxon>Pseudomonadati</taxon>
        <taxon>Thermodesulfobacteriota</taxon>
        <taxon>Desulfuromonadia</taxon>
        <taxon>Desulfuromonadales</taxon>
        <taxon>Desulfuromonadaceae</taxon>
        <taxon>Pelobacter</taxon>
    </lineage>
</organism>
<proteinExistence type="predicted"/>
<accession>A1APJ7</accession>
<reference evidence="1 2" key="1">
    <citation type="submission" date="2006-10" db="EMBL/GenBank/DDBJ databases">
        <title>Complete sequence of chromosome of Pelobacter propionicus DSM 2379.</title>
        <authorList>
            <consortium name="US DOE Joint Genome Institute"/>
            <person name="Copeland A."/>
            <person name="Lucas S."/>
            <person name="Lapidus A."/>
            <person name="Barry K."/>
            <person name="Detter J.C."/>
            <person name="Glavina del Rio T."/>
            <person name="Hammon N."/>
            <person name="Israni S."/>
            <person name="Dalin E."/>
            <person name="Tice H."/>
            <person name="Pitluck S."/>
            <person name="Saunders E."/>
            <person name="Brettin T."/>
            <person name="Bruce D."/>
            <person name="Han C."/>
            <person name="Tapia R."/>
            <person name="Schmutz J."/>
            <person name="Larimer F."/>
            <person name="Land M."/>
            <person name="Hauser L."/>
            <person name="Kyrpides N."/>
            <person name="Kim E."/>
            <person name="Lovley D."/>
            <person name="Richardson P."/>
        </authorList>
    </citation>
    <scope>NUCLEOTIDE SEQUENCE [LARGE SCALE GENOMIC DNA]</scope>
    <source>
        <strain evidence="2">DSM 2379 / NBRC 103807 / OttBd1</strain>
    </source>
</reference>
<name>A1APJ7_PELPD</name>
<evidence type="ECO:0000313" key="2">
    <source>
        <dbReference type="Proteomes" id="UP000006732"/>
    </source>
</evidence>
<keyword evidence="2" id="KW-1185">Reference proteome</keyword>
<dbReference type="STRING" id="338966.Ppro_1653"/>
<dbReference type="HOGENOM" id="CLU_2451974_0_0_7"/>
<dbReference type="Proteomes" id="UP000006732">
    <property type="component" value="Chromosome"/>
</dbReference>
<dbReference type="AlphaFoldDB" id="A1APJ7"/>
<sequence length="89" mass="10183">MVFFPFRLQRQLILRQEAGRGESFFLPIQWLRQTAAKRSPAARVFEFAKYHPSPGDTIYCALQGRGRSCGFVGGNTKRRDIPPFCVSVF</sequence>
<evidence type="ECO:0000313" key="1">
    <source>
        <dbReference type="EMBL" id="ABK99267.1"/>
    </source>
</evidence>